<keyword evidence="2" id="KW-1185">Reference proteome</keyword>
<name>A0A6A6SZH6_9PLEO</name>
<reference evidence="1" key="1">
    <citation type="journal article" date="2020" name="Stud. Mycol.">
        <title>101 Dothideomycetes genomes: a test case for predicting lifestyles and emergence of pathogens.</title>
        <authorList>
            <person name="Haridas S."/>
            <person name="Albert R."/>
            <person name="Binder M."/>
            <person name="Bloem J."/>
            <person name="Labutti K."/>
            <person name="Salamov A."/>
            <person name="Andreopoulos B."/>
            <person name="Baker S."/>
            <person name="Barry K."/>
            <person name="Bills G."/>
            <person name="Bluhm B."/>
            <person name="Cannon C."/>
            <person name="Castanera R."/>
            <person name="Culley D."/>
            <person name="Daum C."/>
            <person name="Ezra D."/>
            <person name="Gonzalez J."/>
            <person name="Henrissat B."/>
            <person name="Kuo A."/>
            <person name="Liang C."/>
            <person name="Lipzen A."/>
            <person name="Lutzoni F."/>
            <person name="Magnuson J."/>
            <person name="Mondo S."/>
            <person name="Nolan M."/>
            <person name="Ohm R."/>
            <person name="Pangilinan J."/>
            <person name="Park H.-J."/>
            <person name="Ramirez L."/>
            <person name="Alfaro M."/>
            <person name="Sun H."/>
            <person name="Tritt A."/>
            <person name="Yoshinaga Y."/>
            <person name="Zwiers L.-H."/>
            <person name="Turgeon B."/>
            <person name="Goodwin S."/>
            <person name="Spatafora J."/>
            <person name="Crous P."/>
            <person name="Grigoriev I."/>
        </authorList>
    </citation>
    <scope>NUCLEOTIDE SEQUENCE</scope>
    <source>
        <strain evidence="1">CBS 122681</strain>
    </source>
</reference>
<proteinExistence type="predicted"/>
<organism evidence="1 2">
    <name type="scientific">Lophiostoma macrostomum CBS 122681</name>
    <dbReference type="NCBI Taxonomy" id="1314788"/>
    <lineage>
        <taxon>Eukaryota</taxon>
        <taxon>Fungi</taxon>
        <taxon>Dikarya</taxon>
        <taxon>Ascomycota</taxon>
        <taxon>Pezizomycotina</taxon>
        <taxon>Dothideomycetes</taxon>
        <taxon>Pleosporomycetidae</taxon>
        <taxon>Pleosporales</taxon>
        <taxon>Lophiostomataceae</taxon>
        <taxon>Lophiostoma</taxon>
    </lineage>
</organism>
<evidence type="ECO:0000313" key="1">
    <source>
        <dbReference type="EMBL" id="KAF2653179.1"/>
    </source>
</evidence>
<dbReference type="AlphaFoldDB" id="A0A6A6SZH6"/>
<sequence length="314" mass="35214">MPLSTQEVLDILNTDVLDPAILEAKCPLDHGLQGTLTPSEDLGDFDKVPLEIQHVIVGVMDVASVLVFRRINRKARVVVDGMLEWQKVGIGTLSSVIWGKARSDKADWAQIVQHAPNVIRMAVCLRTASQVSIIQLCDLLCQRNCSFCFREAPYIDMFSVARRCLLLRLPHHPLHASSPIAGWDPTTQIRNPASDPSIPSFEAIPAMYSDMESFARETYYALPIGQQGITAGHPGTFFSTHDGRRITNIVAPWLKPNSMEAEAVVVCQPCEDRHSSYSTYRPNSVIQPFRRGRFISRLYTADELKEHHEQEHSE</sequence>
<protein>
    <recommendedName>
        <fullName evidence="3">F-box domain-containing protein</fullName>
    </recommendedName>
</protein>
<evidence type="ECO:0008006" key="3">
    <source>
        <dbReference type="Google" id="ProtNLM"/>
    </source>
</evidence>
<accession>A0A6A6SZH6</accession>
<evidence type="ECO:0000313" key="2">
    <source>
        <dbReference type="Proteomes" id="UP000799324"/>
    </source>
</evidence>
<gene>
    <name evidence="1" type="ORF">K491DRAFT_780472</name>
</gene>
<dbReference type="Proteomes" id="UP000799324">
    <property type="component" value="Unassembled WGS sequence"/>
</dbReference>
<dbReference type="EMBL" id="MU004385">
    <property type="protein sequence ID" value="KAF2653179.1"/>
    <property type="molecule type" value="Genomic_DNA"/>
</dbReference>
<dbReference type="OrthoDB" id="3792830at2759"/>